<sequence>MKIPPENMPVRMNNAFEAYPSIEKALYLLEWDWAVGFRNLYELLKDDFASLSPTIIDRLRSWVIGKIQYLLRCWSWNDLKWCEDVLRMFSIEDIWFSPEMIAFIEEYLPRCSYKMLERMVPSWLSYTKGKFYIRSDIPKAYFEKYWREFHQTEYTRTILLEFSFTPEELTESFIIRLTEMRNVFYRIYKSPKSLTETLNFIKKGVKWILEIS</sequence>
<comment type="caution">
    <text evidence="1">The sequence shown here is derived from an EMBL/GenBank/DDBJ whole genome shotgun (WGS) entry which is preliminary data.</text>
</comment>
<proteinExistence type="predicted"/>
<accession>K2FD27</accession>
<reference evidence="1" key="1">
    <citation type="journal article" date="2012" name="Science">
        <title>Fermentation, hydrogen, and sulfur metabolism in multiple uncultivated bacterial phyla.</title>
        <authorList>
            <person name="Wrighton K.C."/>
            <person name="Thomas B.C."/>
            <person name="Sharon I."/>
            <person name="Miller C.S."/>
            <person name="Castelle C.J."/>
            <person name="VerBerkmoes N.C."/>
            <person name="Wilkins M.J."/>
            <person name="Hettich R.L."/>
            <person name="Lipton M.S."/>
            <person name="Williams K.H."/>
            <person name="Long P.E."/>
            <person name="Banfield J.F."/>
        </authorList>
    </citation>
    <scope>NUCLEOTIDE SEQUENCE [LARGE SCALE GENOMIC DNA]</scope>
</reference>
<gene>
    <name evidence="1" type="ORF">ACD_2C00246G0003</name>
</gene>
<dbReference type="AlphaFoldDB" id="K2FD27"/>
<protein>
    <submittedName>
        <fullName evidence="1">Uncharacterized protein</fullName>
    </submittedName>
</protein>
<organism evidence="1">
    <name type="scientific">uncultured bacterium</name>
    <name type="common">gcode 4</name>
    <dbReference type="NCBI Taxonomy" id="1234023"/>
    <lineage>
        <taxon>Bacteria</taxon>
        <taxon>environmental samples</taxon>
    </lineage>
</organism>
<dbReference type="EMBL" id="AMFJ01000246">
    <property type="protein sequence ID" value="EKE29031.1"/>
    <property type="molecule type" value="Genomic_DNA"/>
</dbReference>
<evidence type="ECO:0000313" key="1">
    <source>
        <dbReference type="EMBL" id="EKE29031.1"/>
    </source>
</evidence>
<name>K2FD27_9BACT</name>